<evidence type="ECO:0000256" key="3">
    <source>
        <dbReference type="ARBA" id="ARBA00023295"/>
    </source>
</evidence>
<dbReference type="InterPro" id="IPR017853">
    <property type="entry name" value="GH"/>
</dbReference>
<dbReference type="InterPro" id="IPR006047">
    <property type="entry name" value="GH13_cat_dom"/>
</dbReference>
<dbReference type="FunFam" id="3.90.400.10:FF:000002">
    <property type="entry name" value="Sucrose isomerase"/>
    <property type="match status" value="1"/>
</dbReference>
<dbReference type="EMBL" id="QTKU01000003">
    <property type="protein sequence ID" value="MBS8261512.1"/>
    <property type="molecule type" value="Genomic_DNA"/>
</dbReference>
<dbReference type="PANTHER" id="PTHR10357">
    <property type="entry name" value="ALPHA-AMYLASE FAMILY MEMBER"/>
    <property type="match status" value="1"/>
</dbReference>
<sequence length="552" mass="61445">MTANRSNDDRSKSSITPAGDWWRGAVIYQIYPRSFQDSNGDGIGDLTGVTQRLDYIAGLGVDAIWLSPFFTSPMADFGYDVSDYEDVDPMFGTLADFDTMVSMAHDLGLKVMIDLVISHTSDQHAWFKESRTSRDNEKADWYVWADAKPEGSPPNNWLSIFGGPAWEWDSVRCQYYLHNFLASQPDLNFHNQDVQDAVLSAARFWLERGVDGFRLDTVNFYFHDAQLRDNPPLPAGASLTGVDPTNPYGFQHHLYDKTQPENLAFLERLRDLLDEFPGATSVGEIGADRDVIGTTAAYTVAGKRIHMAYSFDLLTPKRSAAYIRETVENMEAGIGSGWPSWALSNHDVVRVATRWGEGAQLDRFSVLATALVTSLRGTPCLYQGEELGLTEAEVPFEKLQDPYGIRFWPKFKGRDGCRTPMPWSADEGGGFTTGSPWLPLPPEHLSRSVDAQQIHDGSVLSKVKTFLCWRREQMPLLKGDIRFLDSAGETLVFIRRQDNEAILCAFNLTDEAIDVDWSDGALEVFRGSGFSGTAEAGKLSLPGLDALFALIV</sequence>
<dbReference type="InterPro" id="IPR013780">
    <property type="entry name" value="Glyco_hydro_b"/>
</dbReference>
<gene>
    <name evidence="5" type="ORF">DYI23_14905</name>
</gene>
<protein>
    <submittedName>
        <fullName evidence="5">Alpha-glucosidase</fullName>
    </submittedName>
</protein>
<dbReference type="PANTHER" id="PTHR10357:SF179">
    <property type="entry name" value="NEUTRAL AND BASIC AMINO ACID TRANSPORT PROTEIN RBAT"/>
    <property type="match status" value="1"/>
</dbReference>
<dbReference type="Gene3D" id="3.90.400.10">
    <property type="entry name" value="Oligo-1,6-glucosidase, Domain 2"/>
    <property type="match status" value="1"/>
</dbReference>
<evidence type="ECO:0000313" key="5">
    <source>
        <dbReference type="EMBL" id="MBS8261512.1"/>
    </source>
</evidence>
<comment type="similarity">
    <text evidence="1">Belongs to the glycosyl hydrolase 13 family.</text>
</comment>
<reference evidence="5" key="2">
    <citation type="journal article" date="2021" name="Microorganisms">
        <title>Bacterial Dimethylsulfoniopropionate Biosynthesis in the East China Sea.</title>
        <authorList>
            <person name="Liu J."/>
            <person name="Zhang Y."/>
            <person name="Liu J."/>
            <person name="Zhong H."/>
            <person name="Williams B.T."/>
            <person name="Zheng Y."/>
            <person name="Curson A.R.J."/>
            <person name="Sun C."/>
            <person name="Sun H."/>
            <person name="Song D."/>
            <person name="Wagner Mackenzie B."/>
            <person name="Bermejo Martinez A."/>
            <person name="Todd J.D."/>
            <person name="Zhang X.H."/>
        </authorList>
    </citation>
    <scope>NUCLEOTIDE SEQUENCE</scope>
    <source>
        <strain evidence="5">AESS21</strain>
    </source>
</reference>
<evidence type="ECO:0000256" key="2">
    <source>
        <dbReference type="ARBA" id="ARBA00022801"/>
    </source>
</evidence>
<evidence type="ECO:0000256" key="1">
    <source>
        <dbReference type="ARBA" id="ARBA00008061"/>
    </source>
</evidence>
<dbReference type="SUPFAM" id="SSF51011">
    <property type="entry name" value="Glycosyl hydrolase domain"/>
    <property type="match status" value="1"/>
</dbReference>
<dbReference type="Proteomes" id="UP000705379">
    <property type="component" value="Unassembled WGS sequence"/>
</dbReference>
<dbReference type="SUPFAM" id="SSF51445">
    <property type="entry name" value="(Trans)glycosidases"/>
    <property type="match status" value="1"/>
</dbReference>
<feature type="domain" description="Glycosyl hydrolase family 13 catalytic" evidence="4">
    <location>
        <begin position="29"/>
        <end position="418"/>
    </location>
</feature>
<dbReference type="AlphaFoldDB" id="A0A944CFA4"/>
<dbReference type="InterPro" id="IPR045857">
    <property type="entry name" value="O16G_dom_2"/>
</dbReference>
<reference evidence="5" key="1">
    <citation type="submission" date="2018-08" db="EMBL/GenBank/DDBJ databases">
        <authorList>
            <person name="Jin W."/>
            <person name="Wang H."/>
            <person name="Yang Y."/>
            <person name="Li M."/>
            <person name="Liu J."/>
        </authorList>
    </citation>
    <scope>NUCLEOTIDE SEQUENCE</scope>
    <source>
        <strain evidence="5">AESS21</strain>
    </source>
</reference>
<proteinExistence type="inferred from homology"/>
<dbReference type="SMART" id="SM00642">
    <property type="entry name" value="Aamy"/>
    <property type="match status" value="1"/>
</dbReference>
<dbReference type="GO" id="GO:0004556">
    <property type="term" value="F:alpha-amylase activity"/>
    <property type="evidence" value="ECO:0007669"/>
    <property type="project" value="TreeGrafter"/>
</dbReference>
<comment type="caution">
    <text evidence="5">The sequence shown here is derived from an EMBL/GenBank/DDBJ whole genome shotgun (WGS) entry which is preliminary data.</text>
</comment>
<keyword evidence="3" id="KW-0326">Glycosidase</keyword>
<dbReference type="Gene3D" id="2.60.40.1180">
    <property type="entry name" value="Golgi alpha-mannosidase II"/>
    <property type="match status" value="1"/>
</dbReference>
<dbReference type="Pfam" id="PF00128">
    <property type="entry name" value="Alpha-amylase"/>
    <property type="match status" value="1"/>
</dbReference>
<evidence type="ECO:0000259" key="4">
    <source>
        <dbReference type="SMART" id="SM00642"/>
    </source>
</evidence>
<dbReference type="RefSeq" id="WP_213216869.1">
    <property type="nucleotide sequence ID" value="NZ_QTKU01000003.1"/>
</dbReference>
<name>A0A944CFA4_9HYPH</name>
<dbReference type="Gene3D" id="3.20.20.80">
    <property type="entry name" value="Glycosidases"/>
    <property type="match status" value="2"/>
</dbReference>
<dbReference type="GO" id="GO:0009313">
    <property type="term" value="P:oligosaccharide catabolic process"/>
    <property type="evidence" value="ECO:0007669"/>
    <property type="project" value="TreeGrafter"/>
</dbReference>
<organism evidence="5 6">
    <name type="scientific">Roseibium polysiphoniae</name>
    <dbReference type="NCBI Taxonomy" id="2571221"/>
    <lineage>
        <taxon>Bacteria</taxon>
        <taxon>Pseudomonadati</taxon>
        <taxon>Pseudomonadota</taxon>
        <taxon>Alphaproteobacteria</taxon>
        <taxon>Hyphomicrobiales</taxon>
        <taxon>Stappiaceae</taxon>
        <taxon>Roseibium</taxon>
    </lineage>
</organism>
<dbReference type="CDD" id="cd11330">
    <property type="entry name" value="AmyAc_OligoGlu"/>
    <property type="match status" value="1"/>
</dbReference>
<keyword evidence="2" id="KW-0378">Hydrolase</keyword>
<accession>A0A944CFA4</accession>
<evidence type="ECO:0000313" key="6">
    <source>
        <dbReference type="Proteomes" id="UP000705379"/>
    </source>
</evidence>